<proteinExistence type="predicted"/>
<protein>
    <submittedName>
        <fullName evidence="2">Uncharacterized protein</fullName>
    </submittedName>
</protein>
<evidence type="ECO:0000313" key="2">
    <source>
        <dbReference type="WBParaSite" id="nRc.2.0.1.t02379-RA"/>
    </source>
</evidence>
<sequence>MARKNNLQICCSLNEWNVSTPPLRHRRFGASHFVAISSILSHSLTAENAIYDVVVDDVMIPSRQREGTKKRKEHLMGSPVIHKYKTTPIDHMSALSLYNLNKLKFEHTGCFN</sequence>
<dbReference type="WBParaSite" id="nRc.2.0.1.t02379-RA">
    <property type="protein sequence ID" value="nRc.2.0.1.t02379-RA"/>
    <property type="gene ID" value="nRc.2.0.1.g02379"/>
</dbReference>
<name>A0A915HL31_ROMCU</name>
<evidence type="ECO:0000313" key="1">
    <source>
        <dbReference type="Proteomes" id="UP000887565"/>
    </source>
</evidence>
<dbReference type="AlphaFoldDB" id="A0A915HL31"/>
<organism evidence="1 2">
    <name type="scientific">Romanomermis culicivorax</name>
    <name type="common">Nematode worm</name>
    <dbReference type="NCBI Taxonomy" id="13658"/>
    <lineage>
        <taxon>Eukaryota</taxon>
        <taxon>Metazoa</taxon>
        <taxon>Ecdysozoa</taxon>
        <taxon>Nematoda</taxon>
        <taxon>Enoplea</taxon>
        <taxon>Dorylaimia</taxon>
        <taxon>Mermithida</taxon>
        <taxon>Mermithoidea</taxon>
        <taxon>Mermithidae</taxon>
        <taxon>Romanomermis</taxon>
    </lineage>
</organism>
<reference evidence="2" key="1">
    <citation type="submission" date="2022-11" db="UniProtKB">
        <authorList>
            <consortium name="WormBaseParasite"/>
        </authorList>
    </citation>
    <scope>IDENTIFICATION</scope>
</reference>
<dbReference type="Proteomes" id="UP000887565">
    <property type="component" value="Unplaced"/>
</dbReference>
<keyword evidence="1" id="KW-1185">Reference proteome</keyword>
<accession>A0A915HL31</accession>